<evidence type="ECO:0000313" key="3">
    <source>
        <dbReference type="EMBL" id="SUA57057.1"/>
    </source>
</evidence>
<sequence length="66" mass="7470">MSGALTFQKWFSRLIILFVIWNCVGLRYTVSSNTLTTHAEASNPQASLSLFIKEAPSLKFIYTEVK</sequence>
<reference evidence="3 4" key="1">
    <citation type="submission" date="2018-06" db="EMBL/GenBank/DDBJ databases">
        <authorList>
            <consortium name="Pathogen Informatics"/>
            <person name="Doyle S."/>
        </authorList>
    </citation>
    <scope>NUCLEOTIDE SEQUENCE [LARGE SCALE GENOMIC DNA]</scope>
    <source>
        <strain evidence="3 4">NCTC11997</strain>
    </source>
</reference>
<evidence type="ECO:0000313" key="4">
    <source>
        <dbReference type="Proteomes" id="UP000254603"/>
    </source>
</evidence>
<proteinExistence type="predicted"/>
<feature type="transmembrane region" description="Helical" evidence="1">
    <location>
        <begin position="12"/>
        <end position="30"/>
    </location>
</feature>
<name>A0A378XJ30_9BURK</name>
<organism evidence="3 4">
    <name type="scientific">Oligella ureolytica</name>
    <dbReference type="NCBI Taxonomy" id="90244"/>
    <lineage>
        <taxon>Bacteria</taxon>
        <taxon>Pseudomonadati</taxon>
        <taxon>Pseudomonadota</taxon>
        <taxon>Betaproteobacteria</taxon>
        <taxon>Burkholderiales</taxon>
        <taxon>Alcaligenaceae</taxon>
        <taxon>Oligella</taxon>
    </lineage>
</organism>
<evidence type="ECO:0000313" key="2">
    <source>
        <dbReference type="EMBL" id="QPT39646.1"/>
    </source>
</evidence>
<dbReference type="RefSeq" id="WP_018575728.1">
    <property type="nucleotide sequence ID" value="NZ_CP065725.1"/>
</dbReference>
<keyword evidence="1" id="KW-1133">Transmembrane helix</keyword>
<dbReference type="Proteomes" id="UP000594903">
    <property type="component" value="Chromosome"/>
</dbReference>
<dbReference type="AlphaFoldDB" id="A0A378XJ30"/>
<protein>
    <submittedName>
        <fullName evidence="3">Uncharacterized protein</fullName>
    </submittedName>
</protein>
<evidence type="ECO:0000313" key="5">
    <source>
        <dbReference type="Proteomes" id="UP000594903"/>
    </source>
</evidence>
<dbReference type="EMBL" id="UGSB01000001">
    <property type="protein sequence ID" value="SUA57057.1"/>
    <property type="molecule type" value="Genomic_DNA"/>
</dbReference>
<dbReference type="Proteomes" id="UP000254603">
    <property type="component" value="Unassembled WGS sequence"/>
</dbReference>
<keyword evidence="5" id="KW-1185">Reference proteome</keyword>
<gene>
    <name evidence="2" type="ORF">I6G29_10965</name>
    <name evidence="3" type="ORF">NCTC11997_02259</name>
</gene>
<accession>A0A378XJ30</accession>
<keyword evidence="1" id="KW-0472">Membrane</keyword>
<reference evidence="2 5" key="2">
    <citation type="submission" date="2020-12" db="EMBL/GenBank/DDBJ databases">
        <title>FDA dAtabase for Regulatory Grade micrObial Sequences (FDA-ARGOS): Supporting development and validation of Infectious Disease Dx tests.</title>
        <authorList>
            <person name="Sproer C."/>
            <person name="Gronow S."/>
            <person name="Severitt S."/>
            <person name="Schroder I."/>
            <person name="Tallon L."/>
            <person name="Sadzewicz L."/>
            <person name="Zhao X."/>
            <person name="Boylan J."/>
            <person name="Ott S."/>
            <person name="Bowen H."/>
            <person name="Vavikolanu K."/>
            <person name="Mehta A."/>
            <person name="Aluvathingal J."/>
            <person name="Nadendla S."/>
            <person name="Lowell S."/>
            <person name="Myers T."/>
            <person name="Yan Y."/>
            <person name="Sichtig H."/>
        </authorList>
    </citation>
    <scope>NUCLEOTIDE SEQUENCE [LARGE SCALE GENOMIC DNA]</scope>
    <source>
        <strain evidence="2 5">FDAARGOS_872</strain>
    </source>
</reference>
<keyword evidence="1" id="KW-0812">Transmembrane</keyword>
<dbReference type="EMBL" id="CP065725">
    <property type="protein sequence ID" value="QPT39646.1"/>
    <property type="molecule type" value="Genomic_DNA"/>
</dbReference>
<evidence type="ECO:0000256" key="1">
    <source>
        <dbReference type="SAM" id="Phobius"/>
    </source>
</evidence>